<reference evidence="1" key="4">
    <citation type="submission" date="2019-03" db="UniProtKB">
        <authorList>
            <consortium name="EnsemblPlants"/>
        </authorList>
    </citation>
    <scope>IDENTIFICATION</scope>
</reference>
<accession>A0A453D0H7</accession>
<dbReference type="Gramene" id="AET2Gv21034400.8">
    <property type="protein sequence ID" value="AET2Gv21034400.8"/>
    <property type="gene ID" value="AET2Gv21034400"/>
</dbReference>
<proteinExistence type="predicted"/>
<name>A0A453D0H7_AEGTS</name>
<sequence length="77" mass="9191">MVAIHISDSWISNPNHDSDHHAASFKLIWGLINWKRFFGVTINFFNNFVGPSVALCKNRNLQFYPRTLVERKFYEFW</sequence>
<dbReference type="EnsemblPlants" id="AET2Gv21034400.8">
    <property type="protein sequence ID" value="AET2Gv21034400.8"/>
    <property type="gene ID" value="AET2Gv21034400"/>
</dbReference>
<dbReference type="AlphaFoldDB" id="A0A453D0H7"/>
<evidence type="ECO:0000313" key="1">
    <source>
        <dbReference type="EnsemblPlants" id="AET2Gv21034400.8"/>
    </source>
</evidence>
<reference evidence="2" key="1">
    <citation type="journal article" date="2014" name="Science">
        <title>Ancient hybridizations among the ancestral genomes of bread wheat.</title>
        <authorList>
            <consortium name="International Wheat Genome Sequencing Consortium,"/>
            <person name="Marcussen T."/>
            <person name="Sandve S.R."/>
            <person name="Heier L."/>
            <person name="Spannagl M."/>
            <person name="Pfeifer M."/>
            <person name="Jakobsen K.S."/>
            <person name="Wulff B.B."/>
            <person name="Steuernagel B."/>
            <person name="Mayer K.F."/>
            <person name="Olsen O.A."/>
        </authorList>
    </citation>
    <scope>NUCLEOTIDE SEQUENCE [LARGE SCALE GENOMIC DNA]</scope>
    <source>
        <strain evidence="2">cv. AL8/78</strain>
    </source>
</reference>
<dbReference type="Proteomes" id="UP000015105">
    <property type="component" value="Chromosome 2D"/>
</dbReference>
<organism evidence="1 2">
    <name type="scientific">Aegilops tauschii subsp. strangulata</name>
    <name type="common">Goatgrass</name>
    <dbReference type="NCBI Taxonomy" id="200361"/>
    <lineage>
        <taxon>Eukaryota</taxon>
        <taxon>Viridiplantae</taxon>
        <taxon>Streptophyta</taxon>
        <taxon>Embryophyta</taxon>
        <taxon>Tracheophyta</taxon>
        <taxon>Spermatophyta</taxon>
        <taxon>Magnoliopsida</taxon>
        <taxon>Liliopsida</taxon>
        <taxon>Poales</taxon>
        <taxon>Poaceae</taxon>
        <taxon>BOP clade</taxon>
        <taxon>Pooideae</taxon>
        <taxon>Triticodae</taxon>
        <taxon>Triticeae</taxon>
        <taxon>Triticinae</taxon>
        <taxon>Aegilops</taxon>
    </lineage>
</organism>
<evidence type="ECO:0000313" key="2">
    <source>
        <dbReference type="Proteomes" id="UP000015105"/>
    </source>
</evidence>
<protein>
    <submittedName>
        <fullName evidence="1">Uncharacterized protein</fullName>
    </submittedName>
</protein>
<reference evidence="2" key="2">
    <citation type="journal article" date="2017" name="Nat. Plants">
        <title>The Aegilops tauschii genome reveals multiple impacts of transposons.</title>
        <authorList>
            <person name="Zhao G."/>
            <person name="Zou C."/>
            <person name="Li K."/>
            <person name="Wang K."/>
            <person name="Li T."/>
            <person name="Gao L."/>
            <person name="Zhang X."/>
            <person name="Wang H."/>
            <person name="Yang Z."/>
            <person name="Liu X."/>
            <person name="Jiang W."/>
            <person name="Mao L."/>
            <person name="Kong X."/>
            <person name="Jiao Y."/>
            <person name="Jia J."/>
        </authorList>
    </citation>
    <scope>NUCLEOTIDE SEQUENCE [LARGE SCALE GENOMIC DNA]</scope>
    <source>
        <strain evidence="2">cv. AL8/78</strain>
    </source>
</reference>
<reference evidence="1" key="3">
    <citation type="journal article" date="2017" name="Nature">
        <title>Genome sequence of the progenitor of the wheat D genome Aegilops tauschii.</title>
        <authorList>
            <person name="Luo M.C."/>
            <person name="Gu Y.Q."/>
            <person name="Puiu D."/>
            <person name="Wang H."/>
            <person name="Twardziok S.O."/>
            <person name="Deal K.R."/>
            <person name="Huo N."/>
            <person name="Zhu T."/>
            <person name="Wang L."/>
            <person name="Wang Y."/>
            <person name="McGuire P.E."/>
            <person name="Liu S."/>
            <person name="Long H."/>
            <person name="Ramasamy R.K."/>
            <person name="Rodriguez J.C."/>
            <person name="Van S.L."/>
            <person name="Yuan L."/>
            <person name="Wang Z."/>
            <person name="Xia Z."/>
            <person name="Xiao L."/>
            <person name="Anderson O.D."/>
            <person name="Ouyang S."/>
            <person name="Liang Y."/>
            <person name="Zimin A.V."/>
            <person name="Pertea G."/>
            <person name="Qi P."/>
            <person name="Bennetzen J.L."/>
            <person name="Dai X."/>
            <person name="Dawson M.W."/>
            <person name="Muller H.G."/>
            <person name="Kugler K."/>
            <person name="Rivarola-Duarte L."/>
            <person name="Spannagl M."/>
            <person name="Mayer K.F.X."/>
            <person name="Lu F.H."/>
            <person name="Bevan M.W."/>
            <person name="Leroy P."/>
            <person name="Li P."/>
            <person name="You F.M."/>
            <person name="Sun Q."/>
            <person name="Liu Z."/>
            <person name="Lyons E."/>
            <person name="Wicker T."/>
            <person name="Salzberg S.L."/>
            <person name="Devos K.M."/>
            <person name="Dvorak J."/>
        </authorList>
    </citation>
    <scope>NUCLEOTIDE SEQUENCE [LARGE SCALE GENOMIC DNA]</scope>
    <source>
        <strain evidence="1">cv. AL8/78</strain>
    </source>
</reference>
<reference evidence="1" key="5">
    <citation type="journal article" date="2021" name="G3 (Bethesda)">
        <title>Aegilops tauschii genome assembly Aet v5.0 features greater sequence contiguity and improved annotation.</title>
        <authorList>
            <person name="Wang L."/>
            <person name="Zhu T."/>
            <person name="Rodriguez J.C."/>
            <person name="Deal K.R."/>
            <person name="Dubcovsky J."/>
            <person name="McGuire P.E."/>
            <person name="Lux T."/>
            <person name="Spannagl M."/>
            <person name="Mayer K.F.X."/>
            <person name="Baldrich P."/>
            <person name="Meyers B.C."/>
            <person name="Huo N."/>
            <person name="Gu Y.Q."/>
            <person name="Zhou H."/>
            <person name="Devos K.M."/>
            <person name="Bennetzen J.L."/>
            <person name="Unver T."/>
            <person name="Budak H."/>
            <person name="Gulick P.J."/>
            <person name="Galiba G."/>
            <person name="Kalapos B."/>
            <person name="Nelson D.R."/>
            <person name="Li P."/>
            <person name="You F.M."/>
            <person name="Luo M.C."/>
            <person name="Dvorak J."/>
        </authorList>
    </citation>
    <scope>NUCLEOTIDE SEQUENCE [LARGE SCALE GENOMIC DNA]</scope>
    <source>
        <strain evidence="1">cv. AL8/78</strain>
    </source>
</reference>
<keyword evidence="2" id="KW-1185">Reference proteome</keyword>